<dbReference type="EMBL" id="HBED01015118">
    <property type="protein sequence ID" value="CAD8305564.1"/>
    <property type="molecule type" value="Transcribed_RNA"/>
</dbReference>
<dbReference type="InterPro" id="IPR002742">
    <property type="entry name" value="Desulfoferrodoxin_Fe-bd_dom"/>
</dbReference>
<evidence type="ECO:0000256" key="5">
    <source>
        <dbReference type="ARBA" id="ARBA00023004"/>
    </source>
</evidence>
<keyword evidence="3" id="KW-0479">Metal-binding</keyword>
<organism evidence="8">
    <name type="scientific">Pseudictyota dubia</name>
    <dbReference type="NCBI Taxonomy" id="2749911"/>
    <lineage>
        <taxon>Eukaryota</taxon>
        <taxon>Sar</taxon>
        <taxon>Stramenopiles</taxon>
        <taxon>Ochrophyta</taxon>
        <taxon>Bacillariophyta</taxon>
        <taxon>Mediophyceae</taxon>
        <taxon>Biddulphiophycidae</taxon>
        <taxon>Eupodiscales</taxon>
        <taxon>Odontellaceae</taxon>
        <taxon>Pseudictyota</taxon>
    </lineage>
</organism>
<accession>A0A7R9Z626</accession>
<feature type="chain" id="PRO_5031510495" description="Desulfoferrodoxin ferrous iron-binding domain-containing protein" evidence="6">
    <location>
        <begin position="22"/>
        <end position="360"/>
    </location>
</feature>
<feature type="domain" description="Desulfoferrodoxin ferrous iron-binding" evidence="7">
    <location>
        <begin position="61"/>
        <end position="160"/>
    </location>
</feature>
<evidence type="ECO:0000256" key="3">
    <source>
        <dbReference type="ARBA" id="ARBA00022723"/>
    </source>
</evidence>
<dbReference type="GO" id="GO:0005506">
    <property type="term" value="F:iron ion binding"/>
    <property type="evidence" value="ECO:0007669"/>
    <property type="project" value="InterPro"/>
</dbReference>
<keyword evidence="2" id="KW-0813">Transport</keyword>
<dbReference type="SUPFAM" id="SSF49367">
    <property type="entry name" value="Superoxide reductase-like"/>
    <property type="match status" value="2"/>
</dbReference>
<evidence type="ECO:0000313" key="8">
    <source>
        <dbReference type="EMBL" id="CAD8305564.1"/>
    </source>
</evidence>
<dbReference type="Gene3D" id="2.60.40.730">
    <property type="entry name" value="SOR catalytic domain"/>
    <property type="match status" value="2"/>
</dbReference>
<dbReference type="PANTHER" id="PTHR36541:SF1">
    <property type="entry name" value="SUPEROXIDE REDUCTASE-RELATED"/>
    <property type="match status" value="1"/>
</dbReference>
<evidence type="ECO:0000256" key="2">
    <source>
        <dbReference type="ARBA" id="ARBA00022448"/>
    </source>
</evidence>
<comment type="similarity">
    <text evidence="1">Belongs to the desulfoferrodoxin family.</text>
</comment>
<dbReference type="PANTHER" id="PTHR36541">
    <property type="entry name" value="SUPEROXIDE REDUCTASE-RELATED"/>
    <property type="match status" value="1"/>
</dbReference>
<keyword evidence="6" id="KW-0732">Signal</keyword>
<sequence length="360" mass="37816">MLLSRTSLAAVLATTVLGVVGVPVVDAADSPSELCPTIHADLLRRQLGEWDAADPYTVSDGTKHTPYLTLSDDGTTATIVVGNGDEDGGVYHPMTPSDDPEIVHFVTHMYVVDQDGTVVAMQVMDPSADDALPATMVMDVPEGVTSLTPYEFCNLHGLWKGPEVTIPSADAGVVVSPKMAAKECAPNQPADGAHPSFHADFLRQQASTFESETPFVLDDGEKHTPFITIDADGKKGSIVVGNPDGAIHPMKAFNASDPATPPHWITDVYVVDQDGNFVAYRQLDPTDVDIATLEFDIPEGVEEVTAYSWCNLHGLWKGPAVKVVADDGSGGDDTTMSSASGVAAKGALSVFSVAAAALAL</sequence>
<evidence type="ECO:0000256" key="1">
    <source>
        <dbReference type="ARBA" id="ARBA00005941"/>
    </source>
</evidence>
<dbReference type="GO" id="GO:0016491">
    <property type="term" value="F:oxidoreductase activity"/>
    <property type="evidence" value="ECO:0007669"/>
    <property type="project" value="InterPro"/>
</dbReference>
<evidence type="ECO:0000256" key="4">
    <source>
        <dbReference type="ARBA" id="ARBA00022982"/>
    </source>
</evidence>
<proteinExistence type="inferred from homology"/>
<keyword evidence="5" id="KW-0408">Iron</keyword>
<dbReference type="AlphaFoldDB" id="A0A7R9Z626"/>
<evidence type="ECO:0000256" key="6">
    <source>
        <dbReference type="SAM" id="SignalP"/>
    </source>
</evidence>
<gene>
    <name evidence="8" type="ORF">TDUB1175_LOCUS7470</name>
</gene>
<dbReference type="InterPro" id="IPR051233">
    <property type="entry name" value="Desulfoferrodoxin_SOR"/>
</dbReference>
<evidence type="ECO:0000259" key="7">
    <source>
        <dbReference type="Pfam" id="PF01880"/>
    </source>
</evidence>
<feature type="domain" description="Desulfoferrodoxin ferrous iron-binding" evidence="7">
    <location>
        <begin position="219"/>
        <end position="317"/>
    </location>
</feature>
<dbReference type="InterPro" id="IPR036073">
    <property type="entry name" value="Desulfoferrodoxin_Fe-bd_dom_sf"/>
</dbReference>
<name>A0A7R9Z626_9STRA</name>
<feature type="signal peptide" evidence="6">
    <location>
        <begin position="1"/>
        <end position="21"/>
    </location>
</feature>
<keyword evidence="4" id="KW-0249">Electron transport</keyword>
<protein>
    <recommendedName>
        <fullName evidence="7">Desulfoferrodoxin ferrous iron-binding domain-containing protein</fullName>
    </recommendedName>
</protein>
<reference evidence="8" key="1">
    <citation type="submission" date="2021-01" db="EMBL/GenBank/DDBJ databases">
        <authorList>
            <person name="Corre E."/>
            <person name="Pelletier E."/>
            <person name="Niang G."/>
            <person name="Scheremetjew M."/>
            <person name="Finn R."/>
            <person name="Kale V."/>
            <person name="Holt S."/>
            <person name="Cochrane G."/>
            <person name="Meng A."/>
            <person name="Brown T."/>
            <person name="Cohen L."/>
        </authorList>
    </citation>
    <scope>NUCLEOTIDE SEQUENCE</scope>
    <source>
        <strain evidence="8">CCMP147</strain>
    </source>
</reference>
<dbReference type="Pfam" id="PF01880">
    <property type="entry name" value="Desulfoferrodox"/>
    <property type="match status" value="2"/>
</dbReference>